<dbReference type="InterPro" id="IPR005119">
    <property type="entry name" value="LysR_subst-bd"/>
</dbReference>
<dbReference type="PRINTS" id="PR00039">
    <property type="entry name" value="HTHLYSR"/>
</dbReference>
<dbReference type="PROSITE" id="PS50931">
    <property type="entry name" value="HTH_LYSR"/>
    <property type="match status" value="1"/>
</dbReference>
<dbReference type="EMBL" id="VNHT01000061">
    <property type="protein sequence ID" value="TYP80284.1"/>
    <property type="molecule type" value="Genomic_DNA"/>
</dbReference>
<dbReference type="SUPFAM" id="SSF53850">
    <property type="entry name" value="Periplasmic binding protein-like II"/>
    <property type="match status" value="1"/>
</dbReference>
<dbReference type="PATRIC" id="fig|44574.3.peg.1619"/>
<evidence type="ECO:0000313" key="9">
    <source>
        <dbReference type="Proteomes" id="UP000324176"/>
    </source>
</evidence>
<reference evidence="8" key="1">
    <citation type="submission" date="2015-05" db="EMBL/GenBank/DDBJ databases">
        <title>Draft genome of Nitrosomonas communis strain Nm2.</title>
        <authorList>
            <person name="Kozlowski J.A."/>
            <person name="Kits K.D."/>
            <person name="Stein L.Y."/>
        </authorList>
    </citation>
    <scope>NUCLEOTIDE SEQUENCE [LARGE SCALE GENOMIC DNA]</scope>
    <source>
        <strain evidence="8">Nm2</strain>
    </source>
</reference>
<evidence type="ECO:0000313" key="6">
    <source>
        <dbReference type="EMBL" id="AKH37576.1"/>
    </source>
</evidence>
<dbReference type="InterPro" id="IPR036390">
    <property type="entry name" value="WH_DNA-bd_sf"/>
</dbReference>
<dbReference type="RefSeq" id="WP_046849656.1">
    <property type="nucleotide sequence ID" value="NZ_CP011451.1"/>
</dbReference>
<dbReference type="SUPFAM" id="SSF46785">
    <property type="entry name" value="Winged helix' DNA-binding domain"/>
    <property type="match status" value="1"/>
</dbReference>
<dbReference type="GO" id="GO:0003700">
    <property type="term" value="F:DNA-binding transcription factor activity"/>
    <property type="evidence" value="ECO:0007669"/>
    <property type="project" value="InterPro"/>
</dbReference>
<dbReference type="InterPro" id="IPR036388">
    <property type="entry name" value="WH-like_DNA-bd_sf"/>
</dbReference>
<accession>A0A0F7KDD9</accession>
<evidence type="ECO:0000259" key="5">
    <source>
        <dbReference type="PROSITE" id="PS50931"/>
    </source>
</evidence>
<dbReference type="PANTHER" id="PTHR30126">
    <property type="entry name" value="HTH-TYPE TRANSCRIPTIONAL REGULATOR"/>
    <property type="match status" value="1"/>
</dbReference>
<keyword evidence="4" id="KW-0804">Transcription</keyword>
<dbReference type="AlphaFoldDB" id="A0A0F7KDD9"/>
<dbReference type="Pfam" id="PF00126">
    <property type="entry name" value="HTH_1"/>
    <property type="match status" value="1"/>
</dbReference>
<evidence type="ECO:0000256" key="2">
    <source>
        <dbReference type="ARBA" id="ARBA00023015"/>
    </source>
</evidence>
<name>A0A0F7KDD9_9PROT</name>
<evidence type="ECO:0000313" key="8">
    <source>
        <dbReference type="Proteomes" id="UP000034156"/>
    </source>
</evidence>
<evidence type="ECO:0000256" key="4">
    <source>
        <dbReference type="ARBA" id="ARBA00023163"/>
    </source>
</evidence>
<evidence type="ECO:0000256" key="1">
    <source>
        <dbReference type="ARBA" id="ARBA00009437"/>
    </source>
</evidence>
<dbReference type="PANTHER" id="PTHR30126:SF5">
    <property type="entry name" value="HTH-TYPE TRANSCRIPTIONAL ACTIVATOR CMPR"/>
    <property type="match status" value="1"/>
</dbReference>
<dbReference type="Gene3D" id="3.40.190.290">
    <property type="match status" value="1"/>
</dbReference>
<dbReference type="Pfam" id="PF03466">
    <property type="entry name" value="LysR_substrate"/>
    <property type="match status" value="1"/>
</dbReference>
<sequence length="324" mass="36374">MRHSTFRQLEVFEAIARLNSFTRAAEELFLTQPTVSMQIKKLTDDIGLPLFEQIGKKIYLTDAGKELYETCQSIFEHFSRFEMIVSDMKGLKSGKLRLAVVTTAKYFTPRLLGMFCQNYPGIDVALKVTNRERVLERLTNNQDDLYILGQVPEGIDAVAEVFLDNPLVVLAAADHPLVNHKNISIDRICDEPFIMREPGSGTRMATERFFSEHNKKLKVRIELGSNEAIKQALVGHLGIAVLSSHTLALDAPMGQLAVLDVEGFPIERHWYFAYPSGKQLSIVAQTFLDYLRQAHHSLEDLSCRHAITGHYPLVINGSGIKSSG</sequence>
<reference evidence="7 9" key="3">
    <citation type="submission" date="2019-07" db="EMBL/GenBank/DDBJ databases">
        <title>Active sludge and wastewater microbial communities from Klosterneuburg, Austria.</title>
        <authorList>
            <person name="Wagner M."/>
        </authorList>
    </citation>
    <scope>NUCLEOTIDE SEQUENCE [LARGE SCALE GENOMIC DNA]</scope>
    <source>
        <strain evidence="7 9">Nm2</strain>
    </source>
</reference>
<feature type="domain" description="HTH lysR-type" evidence="5">
    <location>
        <begin position="1"/>
        <end position="61"/>
    </location>
</feature>
<dbReference type="Proteomes" id="UP000034156">
    <property type="component" value="Chromosome"/>
</dbReference>
<keyword evidence="2" id="KW-0805">Transcription regulation</keyword>
<dbReference type="EMBL" id="CP011451">
    <property type="protein sequence ID" value="AKH37576.1"/>
    <property type="molecule type" value="Genomic_DNA"/>
</dbReference>
<reference evidence="6 8" key="2">
    <citation type="journal article" date="2016" name="Genome Announc.">
        <title>Genome Sequence of Nitrosomonas communis Strain Nm2, a Mesophilic Ammonia-Oxidizing Bacterium Isolated from Mediterranean Soil.</title>
        <authorList>
            <person name="Kozlowski J.A."/>
            <person name="Kits K.D."/>
            <person name="Stein L.Y."/>
        </authorList>
    </citation>
    <scope>NUCLEOTIDE SEQUENCE [LARGE SCALE GENOMIC DNA]</scope>
    <source>
        <strain evidence="6 8">Nm2</strain>
    </source>
</reference>
<keyword evidence="8" id="KW-1185">Reference proteome</keyword>
<evidence type="ECO:0000256" key="3">
    <source>
        <dbReference type="ARBA" id="ARBA00023125"/>
    </source>
</evidence>
<dbReference type="CDD" id="cd08419">
    <property type="entry name" value="PBP2_CbbR_RubisCO_like"/>
    <property type="match status" value="1"/>
</dbReference>
<keyword evidence="3 7" id="KW-0238">DNA-binding</keyword>
<gene>
    <name evidence="6" type="ORF">AAW31_06720</name>
    <name evidence="7" type="ORF">BCL69_106111</name>
</gene>
<dbReference type="Proteomes" id="UP000324176">
    <property type="component" value="Unassembled WGS sequence"/>
</dbReference>
<dbReference type="FunFam" id="1.10.10.10:FF:000001">
    <property type="entry name" value="LysR family transcriptional regulator"/>
    <property type="match status" value="1"/>
</dbReference>
<dbReference type="OrthoDB" id="9785745at2"/>
<proteinExistence type="inferred from homology"/>
<protein>
    <submittedName>
        <fullName evidence="7">DNA-binding transcriptional LysR family regulator</fullName>
    </submittedName>
    <submittedName>
        <fullName evidence="6">LysR family transcriptional regulator</fullName>
    </submittedName>
</protein>
<dbReference type="InterPro" id="IPR000847">
    <property type="entry name" value="LysR_HTH_N"/>
</dbReference>
<evidence type="ECO:0000313" key="7">
    <source>
        <dbReference type="EMBL" id="TYP80284.1"/>
    </source>
</evidence>
<dbReference type="GO" id="GO:0000976">
    <property type="term" value="F:transcription cis-regulatory region binding"/>
    <property type="evidence" value="ECO:0007669"/>
    <property type="project" value="TreeGrafter"/>
</dbReference>
<comment type="similarity">
    <text evidence="1">Belongs to the LysR transcriptional regulatory family.</text>
</comment>
<organism evidence="6 8">
    <name type="scientific">Nitrosomonas communis</name>
    <dbReference type="NCBI Taxonomy" id="44574"/>
    <lineage>
        <taxon>Bacteria</taxon>
        <taxon>Pseudomonadati</taxon>
        <taxon>Pseudomonadota</taxon>
        <taxon>Betaproteobacteria</taxon>
        <taxon>Nitrosomonadales</taxon>
        <taxon>Nitrosomonadaceae</taxon>
        <taxon>Nitrosomonas</taxon>
    </lineage>
</organism>
<dbReference type="Gene3D" id="1.10.10.10">
    <property type="entry name" value="Winged helix-like DNA-binding domain superfamily/Winged helix DNA-binding domain"/>
    <property type="match status" value="1"/>
</dbReference>
<dbReference type="KEGG" id="nco:AAW31_06720"/>